<organism evidence="1">
    <name type="scientific">uncultured Caudovirales phage</name>
    <dbReference type="NCBI Taxonomy" id="2100421"/>
    <lineage>
        <taxon>Viruses</taxon>
        <taxon>Duplodnaviria</taxon>
        <taxon>Heunggongvirae</taxon>
        <taxon>Uroviricota</taxon>
        <taxon>Caudoviricetes</taxon>
        <taxon>Peduoviridae</taxon>
        <taxon>Maltschvirus</taxon>
        <taxon>Maltschvirus maltsch</taxon>
    </lineage>
</organism>
<name>A0A6J5KQH6_9CAUD</name>
<proteinExistence type="predicted"/>
<gene>
    <name evidence="1" type="ORF">UFOVP36_36</name>
</gene>
<sequence length="107" mass="11626">MIYLVRGDSKSFIKLSFKDASGAPLNLSGDVVTVTVTFRSQETNQIVYTVTAQKIANGVDGRVKFNLPGLNDGAVAGKLEGQVKIDFDGDVQTIYERISVFVREPIS</sequence>
<reference evidence="1" key="1">
    <citation type="submission" date="2020-04" db="EMBL/GenBank/DDBJ databases">
        <authorList>
            <person name="Chiriac C."/>
            <person name="Salcher M."/>
            <person name="Ghai R."/>
            <person name="Kavagutti S V."/>
        </authorList>
    </citation>
    <scope>NUCLEOTIDE SEQUENCE</scope>
</reference>
<protein>
    <submittedName>
        <fullName evidence="1">Uncharacterized protein</fullName>
    </submittedName>
</protein>
<evidence type="ECO:0000313" key="1">
    <source>
        <dbReference type="EMBL" id="CAB4122350.1"/>
    </source>
</evidence>
<accession>A0A6J5KQH6</accession>
<dbReference type="EMBL" id="LR796164">
    <property type="protein sequence ID" value="CAB4122350.1"/>
    <property type="molecule type" value="Genomic_DNA"/>
</dbReference>